<comment type="similarity">
    <text evidence="2 17">Belongs to the cytochrome c oxidase subunit 3 family.</text>
</comment>
<evidence type="ECO:0000256" key="8">
    <source>
        <dbReference type="ARBA" id="ARBA00022982"/>
    </source>
</evidence>
<sequence length="195" mass="22535">MNVLIMYKHNNLNIKTIFGFWLYIMSDCILFASLFAIYSVLCNNTADCSSGKDIFSLPFVFIETCCLLLSSLTHGKVMIYVEKSYTKQINIWMGITFLLGLCFISMEIYEFYHLIKLGNNPCRSAFLSSFFTLVGTHGLHVMAGLIWIAVMIIHIVYQGLTYTNYIRMQCLSLFWHFLDVIWICVFTEVYLLGVL</sequence>
<dbReference type="InterPro" id="IPR014206">
    <property type="entry name" value="Cyt_c_ubiqinol_oxidase_su3"/>
</dbReference>
<keyword evidence="21" id="KW-1185">Reference proteome</keyword>
<keyword evidence="5" id="KW-0813">Transport</keyword>
<evidence type="ECO:0000256" key="14">
    <source>
        <dbReference type="ARBA" id="ARBA00031884"/>
    </source>
</evidence>
<evidence type="ECO:0000256" key="9">
    <source>
        <dbReference type="ARBA" id="ARBA00022989"/>
    </source>
</evidence>
<organism evidence="20 21">
    <name type="scientific">Candidatus Blochmanniella chromaiodes str. 640</name>
    <dbReference type="NCBI Taxonomy" id="1240471"/>
    <lineage>
        <taxon>Bacteria</taxon>
        <taxon>Pseudomonadati</taxon>
        <taxon>Pseudomonadota</taxon>
        <taxon>Gammaproteobacteria</taxon>
        <taxon>Enterobacterales</taxon>
        <taxon>Enterobacteriaceae</taxon>
        <taxon>ant endosymbionts</taxon>
        <taxon>Candidatus Blochmanniella</taxon>
    </lineage>
</organism>
<evidence type="ECO:0000256" key="1">
    <source>
        <dbReference type="ARBA" id="ARBA00004651"/>
    </source>
</evidence>
<evidence type="ECO:0000256" key="15">
    <source>
        <dbReference type="ARBA" id="ARBA00032189"/>
    </source>
</evidence>
<dbReference type="CDD" id="cd02863">
    <property type="entry name" value="Ubiquinol_oxidase_III"/>
    <property type="match status" value="1"/>
</dbReference>
<dbReference type="InterPro" id="IPR000298">
    <property type="entry name" value="Cyt_c_oxidase-like_su3"/>
</dbReference>
<evidence type="ECO:0000256" key="4">
    <source>
        <dbReference type="ARBA" id="ARBA00014687"/>
    </source>
</evidence>
<reference evidence="20 21" key="1">
    <citation type="journal article" date="2013" name="Genome Biol. Evol.">
        <title>Sequence context of indel mutations and their effect on protein evolution in a bacterial endosymbiont.</title>
        <authorList>
            <person name="Williams L.E."/>
            <person name="Wernegreen J.J."/>
        </authorList>
    </citation>
    <scope>NUCLEOTIDE SEQUENCE [LARGE SCALE GENOMIC DNA]</scope>
    <source>
        <strain evidence="20 21">640</strain>
    </source>
</reference>
<dbReference type="Pfam" id="PF00510">
    <property type="entry name" value="COX3"/>
    <property type="match status" value="1"/>
</dbReference>
<dbReference type="PANTHER" id="PTHR11403:SF2">
    <property type="entry name" value="CYTOCHROME BO(3) UBIQUINOL OXIDASE SUBUNIT 3"/>
    <property type="match status" value="1"/>
</dbReference>
<evidence type="ECO:0000256" key="12">
    <source>
        <dbReference type="ARBA" id="ARBA00025694"/>
    </source>
</evidence>
<evidence type="ECO:0000256" key="11">
    <source>
        <dbReference type="ARBA" id="ARBA00023136"/>
    </source>
</evidence>
<feature type="transmembrane region" description="Helical" evidence="18">
    <location>
        <begin position="20"/>
        <end position="42"/>
    </location>
</feature>
<dbReference type="NCBIfam" id="TIGR02842">
    <property type="entry name" value="CyoC"/>
    <property type="match status" value="1"/>
</dbReference>
<keyword evidence="11 18" id="KW-0472">Membrane</keyword>
<dbReference type="Gene3D" id="1.20.120.80">
    <property type="entry name" value="Cytochrome c oxidase, subunit III, four-helix bundle"/>
    <property type="match status" value="1"/>
</dbReference>
<keyword evidence="6" id="KW-1003">Cell membrane</keyword>
<dbReference type="InterPro" id="IPR024791">
    <property type="entry name" value="Cyt_c/ubiquinol_Oxase_su3"/>
</dbReference>
<dbReference type="InterPro" id="IPR035973">
    <property type="entry name" value="Cyt_c_oxidase_su3-like_sf"/>
</dbReference>
<feature type="transmembrane region" description="Helical" evidence="18">
    <location>
        <begin position="91"/>
        <end position="109"/>
    </location>
</feature>
<evidence type="ECO:0000256" key="3">
    <source>
        <dbReference type="ARBA" id="ARBA00011700"/>
    </source>
</evidence>
<feature type="domain" description="Heme-copper oxidase subunit III family profile" evidence="19">
    <location>
        <begin position="18"/>
        <end position="194"/>
    </location>
</feature>
<evidence type="ECO:0000313" key="21">
    <source>
        <dbReference type="Proteomes" id="UP000011067"/>
    </source>
</evidence>
<keyword evidence="9 18" id="KW-1133">Transmembrane helix</keyword>
<proteinExistence type="inferred from homology"/>
<feature type="transmembrane region" description="Helical" evidence="18">
    <location>
        <begin position="130"/>
        <end position="153"/>
    </location>
</feature>
<keyword evidence="7 17" id="KW-0812">Transmembrane</keyword>
<accession>A0ABN4AYB7</accession>
<dbReference type="Proteomes" id="UP000011067">
    <property type="component" value="Chromosome"/>
</dbReference>
<evidence type="ECO:0000313" key="20">
    <source>
        <dbReference type="EMBL" id="AGC03523.1"/>
    </source>
</evidence>
<feature type="transmembrane region" description="Helical" evidence="18">
    <location>
        <begin position="173"/>
        <end position="193"/>
    </location>
</feature>
<evidence type="ECO:0000256" key="13">
    <source>
        <dbReference type="ARBA" id="ARBA00030072"/>
    </source>
</evidence>
<dbReference type="EMBL" id="CP003903">
    <property type="protein sequence ID" value="AGC03523.1"/>
    <property type="molecule type" value="Genomic_DNA"/>
</dbReference>
<dbReference type="InterPro" id="IPR033946">
    <property type="entry name" value="Ubiquinol_oxase_su3_dom"/>
</dbReference>
<name>A0ABN4AYB7_9ENTR</name>
<dbReference type="InterPro" id="IPR013833">
    <property type="entry name" value="Cyt_c_oxidase_su3_a-hlx"/>
</dbReference>
<feature type="transmembrane region" description="Helical" evidence="18">
    <location>
        <begin position="54"/>
        <end position="71"/>
    </location>
</feature>
<evidence type="ECO:0000256" key="10">
    <source>
        <dbReference type="ARBA" id="ARBA00023002"/>
    </source>
</evidence>
<keyword evidence="10" id="KW-0560">Oxidoreductase</keyword>
<dbReference type="SUPFAM" id="SSF81452">
    <property type="entry name" value="Cytochrome c oxidase subunit III-like"/>
    <property type="match status" value="1"/>
</dbReference>
<evidence type="ECO:0000256" key="5">
    <source>
        <dbReference type="ARBA" id="ARBA00022448"/>
    </source>
</evidence>
<dbReference type="PROSITE" id="PS50253">
    <property type="entry name" value="COX3"/>
    <property type="match status" value="1"/>
</dbReference>
<evidence type="ECO:0000256" key="18">
    <source>
        <dbReference type="SAM" id="Phobius"/>
    </source>
</evidence>
<gene>
    <name evidence="20" type="primary">cyoC</name>
    <name evidence="20" type="ORF">BCHRO640_253</name>
</gene>
<evidence type="ECO:0000256" key="2">
    <source>
        <dbReference type="ARBA" id="ARBA00010581"/>
    </source>
</evidence>
<evidence type="ECO:0000259" key="19">
    <source>
        <dbReference type="PROSITE" id="PS50253"/>
    </source>
</evidence>
<comment type="subcellular location">
    <subcellularLocation>
        <location evidence="1 17">Cell membrane</location>
        <topology evidence="1 17">Multi-pass membrane protein</topology>
    </subcellularLocation>
</comment>
<evidence type="ECO:0000256" key="17">
    <source>
        <dbReference type="RuleBase" id="RU003376"/>
    </source>
</evidence>
<comment type="subunit">
    <text evidence="3">Heterooctamer of two A chains, two B chains, two C chains and two D chains.</text>
</comment>
<evidence type="ECO:0000256" key="7">
    <source>
        <dbReference type="ARBA" id="ARBA00022692"/>
    </source>
</evidence>
<keyword evidence="8" id="KW-0249">Electron transport</keyword>
<comment type="function">
    <text evidence="12">Cytochrome bo(3) ubiquinol terminal oxidase is the component of the aerobic respiratory chain of E.coli that predominates when cells are grown at high aeration. Has proton pump activity across the membrane in addition to electron transfer, pumping 2 protons/electron.</text>
</comment>
<evidence type="ECO:0000256" key="16">
    <source>
        <dbReference type="ARBA" id="ARBA00032717"/>
    </source>
</evidence>
<dbReference type="PANTHER" id="PTHR11403">
    <property type="entry name" value="CYTOCHROME C OXIDASE SUBUNIT III"/>
    <property type="match status" value="1"/>
</dbReference>
<evidence type="ECO:0000256" key="6">
    <source>
        <dbReference type="ARBA" id="ARBA00022475"/>
    </source>
</evidence>
<protein>
    <recommendedName>
        <fullName evidence="4">Cytochrome bo(3) ubiquinol oxidase subunit 3</fullName>
    </recommendedName>
    <alternativeName>
        <fullName evidence="15">Cytochrome o ubiquinol oxidase subunit 3</fullName>
    </alternativeName>
    <alternativeName>
        <fullName evidence="13">Oxidase bo(3) subunit 3</fullName>
    </alternativeName>
    <alternativeName>
        <fullName evidence="16">Ubiquinol oxidase polypeptide III</fullName>
    </alternativeName>
    <alternativeName>
        <fullName evidence="14">Ubiquinol oxidase subunit 3</fullName>
    </alternativeName>
</protein>